<feature type="non-terminal residue" evidence="1">
    <location>
        <position position="1"/>
    </location>
</feature>
<dbReference type="AlphaFoldDB" id="A0A8K0NXT2"/>
<name>A0A8K0NXT2_LADFU</name>
<sequence length="106" mass="12494">IQWSWSHLLQRTQAIKGDEDQLSSFLAVPCVLNVNNTLTWAEHIALNCNKVYKTLVQMKQLKNLIPMELCRKFLNYLLIPHIDYCLLVFVDLTKELRRNYKLCSMP</sequence>
<evidence type="ECO:0000313" key="2">
    <source>
        <dbReference type="Proteomes" id="UP000792457"/>
    </source>
</evidence>
<reference evidence="1" key="2">
    <citation type="submission" date="2017-10" db="EMBL/GenBank/DDBJ databases">
        <title>Ladona fulva Genome sequencing and assembly.</title>
        <authorList>
            <person name="Murali S."/>
            <person name="Richards S."/>
            <person name="Bandaranaike D."/>
            <person name="Bellair M."/>
            <person name="Blankenburg K."/>
            <person name="Chao H."/>
            <person name="Dinh H."/>
            <person name="Doddapaneni H."/>
            <person name="Dugan-Rocha S."/>
            <person name="Elkadiri S."/>
            <person name="Gnanaolivu R."/>
            <person name="Hernandez B."/>
            <person name="Skinner E."/>
            <person name="Javaid M."/>
            <person name="Lee S."/>
            <person name="Li M."/>
            <person name="Ming W."/>
            <person name="Munidasa M."/>
            <person name="Muniz J."/>
            <person name="Nguyen L."/>
            <person name="Hughes D."/>
            <person name="Osuji N."/>
            <person name="Pu L.-L."/>
            <person name="Puazo M."/>
            <person name="Qu C."/>
            <person name="Quiroz J."/>
            <person name="Raj R."/>
            <person name="Weissenberger G."/>
            <person name="Xin Y."/>
            <person name="Zou X."/>
            <person name="Han Y."/>
            <person name="Worley K."/>
            <person name="Muzny D."/>
            <person name="Gibbs R."/>
        </authorList>
    </citation>
    <scope>NUCLEOTIDE SEQUENCE</scope>
    <source>
        <strain evidence="1">Sampled in the wild</strain>
    </source>
</reference>
<gene>
    <name evidence="1" type="ORF">J437_LFUL006195</name>
</gene>
<reference evidence="1" key="1">
    <citation type="submission" date="2013-04" db="EMBL/GenBank/DDBJ databases">
        <authorList>
            <person name="Qu J."/>
            <person name="Murali S.C."/>
            <person name="Bandaranaike D."/>
            <person name="Bellair M."/>
            <person name="Blankenburg K."/>
            <person name="Chao H."/>
            <person name="Dinh H."/>
            <person name="Doddapaneni H."/>
            <person name="Downs B."/>
            <person name="Dugan-Rocha S."/>
            <person name="Elkadiri S."/>
            <person name="Gnanaolivu R.D."/>
            <person name="Hernandez B."/>
            <person name="Javaid M."/>
            <person name="Jayaseelan J.C."/>
            <person name="Lee S."/>
            <person name="Li M."/>
            <person name="Ming W."/>
            <person name="Munidasa M."/>
            <person name="Muniz J."/>
            <person name="Nguyen L."/>
            <person name="Ongeri F."/>
            <person name="Osuji N."/>
            <person name="Pu L.-L."/>
            <person name="Puazo M."/>
            <person name="Qu C."/>
            <person name="Quiroz J."/>
            <person name="Raj R."/>
            <person name="Weissenberger G."/>
            <person name="Xin Y."/>
            <person name="Zou X."/>
            <person name="Han Y."/>
            <person name="Richards S."/>
            <person name="Worley K."/>
            <person name="Muzny D."/>
            <person name="Gibbs R."/>
        </authorList>
    </citation>
    <scope>NUCLEOTIDE SEQUENCE</scope>
    <source>
        <strain evidence="1">Sampled in the wild</strain>
    </source>
</reference>
<accession>A0A8K0NXT2</accession>
<protein>
    <submittedName>
        <fullName evidence="1">Uncharacterized protein</fullName>
    </submittedName>
</protein>
<evidence type="ECO:0000313" key="1">
    <source>
        <dbReference type="EMBL" id="KAG8225966.1"/>
    </source>
</evidence>
<dbReference type="OrthoDB" id="7693421at2759"/>
<comment type="caution">
    <text evidence="1">The sequence shown here is derived from an EMBL/GenBank/DDBJ whole genome shotgun (WGS) entry which is preliminary data.</text>
</comment>
<organism evidence="1 2">
    <name type="scientific">Ladona fulva</name>
    <name type="common">Scarce chaser dragonfly</name>
    <name type="synonym">Libellula fulva</name>
    <dbReference type="NCBI Taxonomy" id="123851"/>
    <lineage>
        <taxon>Eukaryota</taxon>
        <taxon>Metazoa</taxon>
        <taxon>Ecdysozoa</taxon>
        <taxon>Arthropoda</taxon>
        <taxon>Hexapoda</taxon>
        <taxon>Insecta</taxon>
        <taxon>Pterygota</taxon>
        <taxon>Palaeoptera</taxon>
        <taxon>Odonata</taxon>
        <taxon>Epiprocta</taxon>
        <taxon>Anisoptera</taxon>
        <taxon>Libelluloidea</taxon>
        <taxon>Libellulidae</taxon>
        <taxon>Ladona</taxon>
    </lineage>
</organism>
<dbReference type="EMBL" id="KZ308260">
    <property type="protein sequence ID" value="KAG8225966.1"/>
    <property type="molecule type" value="Genomic_DNA"/>
</dbReference>
<feature type="non-terminal residue" evidence="1">
    <location>
        <position position="106"/>
    </location>
</feature>
<dbReference type="Proteomes" id="UP000792457">
    <property type="component" value="Unassembled WGS sequence"/>
</dbReference>
<keyword evidence="2" id="KW-1185">Reference proteome</keyword>
<proteinExistence type="predicted"/>